<comment type="caution">
    <text evidence="2">The sequence shown here is derived from an EMBL/GenBank/DDBJ whole genome shotgun (WGS) entry which is preliminary data.</text>
</comment>
<keyword evidence="4" id="KW-1185">Reference proteome</keyword>
<dbReference type="GeneID" id="83206451"/>
<dbReference type="EMBL" id="JAPQKS010000008">
    <property type="protein sequence ID" value="KAJ5216844.1"/>
    <property type="molecule type" value="Genomic_DNA"/>
</dbReference>
<reference evidence="2" key="2">
    <citation type="journal article" date="2023" name="IMA Fungus">
        <title>Comparative genomic study of the Penicillium genus elucidates a diverse pangenome and 15 lateral gene transfer events.</title>
        <authorList>
            <person name="Petersen C."/>
            <person name="Sorensen T."/>
            <person name="Nielsen M.R."/>
            <person name="Sondergaard T.E."/>
            <person name="Sorensen J.L."/>
            <person name="Fitzpatrick D.A."/>
            <person name="Frisvad J.C."/>
            <person name="Nielsen K.L."/>
        </authorList>
    </citation>
    <scope>NUCLEOTIDE SEQUENCE</scope>
    <source>
        <strain evidence="2">IBT 19713</strain>
    </source>
</reference>
<feature type="coiled-coil region" evidence="1">
    <location>
        <begin position="27"/>
        <end position="57"/>
    </location>
</feature>
<gene>
    <name evidence="2" type="ORF">N7468_009852</name>
    <name evidence="3" type="ORF">N7468_009879</name>
</gene>
<dbReference type="AlphaFoldDB" id="A0A9W9TBZ3"/>
<sequence length="169" mass="18877">MEAAHPDCNAVITLADQHCKELRTHIAQRERETAEEISNLKKALEGANRDKRRFFEEARGWKAKADHRQTLLDNTNRGIPLEQYRSVLTDIFNQASSVVEVVTTRLAEAGMVTFSPSPPGFVDDDKLRSQKGDLYDLVDQSPPANHPNLELSTLGAQGPIGIEPWQTIC</sequence>
<organism evidence="2 4">
    <name type="scientific">Penicillium chermesinum</name>
    <dbReference type="NCBI Taxonomy" id="63820"/>
    <lineage>
        <taxon>Eukaryota</taxon>
        <taxon>Fungi</taxon>
        <taxon>Dikarya</taxon>
        <taxon>Ascomycota</taxon>
        <taxon>Pezizomycotina</taxon>
        <taxon>Eurotiomycetes</taxon>
        <taxon>Eurotiomycetidae</taxon>
        <taxon>Eurotiales</taxon>
        <taxon>Aspergillaceae</taxon>
        <taxon>Penicillium</taxon>
    </lineage>
</organism>
<keyword evidence="1" id="KW-0175">Coiled coil</keyword>
<dbReference type="EMBL" id="JAPQKS010000008">
    <property type="protein sequence ID" value="KAJ5216871.1"/>
    <property type="molecule type" value="Genomic_DNA"/>
</dbReference>
<evidence type="ECO:0000313" key="4">
    <source>
        <dbReference type="Proteomes" id="UP001150941"/>
    </source>
</evidence>
<protein>
    <submittedName>
        <fullName evidence="2">Uncharacterized protein</fullName>
    </submittedName>
</protein>
<reference evidence="2" key="1">
    <citation type="submission" date="2022-11" db="EMBL/GenBank/DDBJ databases">
        <authorList>
            <person name="Petersen C."/>
        </authorList>
    </citation>
    <scope>NUCLEOTIDE SEQUENCE</scope>
    <source>
        <strain evidence="2">IBT 19713</strain>
    </source>
</reference>
<dbReference type="RefSeq" id="XP_058325715.1">
    <property type="nucleotide sequence ID" value="XM_058479147.1"/>
</dbReference>
<evidence type="ECO:0000313" key="2">
    <source>
        <dbReference type="EMBL" id="KAJ5216844.1"/>
    </source>
</evidence>
<evidence type="ECO:0000313" key="3">
    <source>
        <dbReference type="EMBL" id="KAJ5216871.1"/>
    </source>
</evidence>
<dbReference type="Proteomes" id="UP001150941">
    <property type="component" value="Unassembled WGS sequence"/>
</dbReference>
<proteinExistence type="predicted"/>
<accession>A0A9W9TBZ3</accession>
<name>A0A9W9TBZ3_9EURO</name>
<evidence type="ECO:0000256" key="1">
    <source>
        <dbReference type="SAM" id="Coils"/>
    </source>
</evidence>